<dbReference type="Proteomes" id="UP000692954">
    <property type="component" value="Unassembled WGS sequence"/>
</dbReference>
<name>A0A8S1RS94_9CILI</name>
<protein>
    <recommendedName>
        <fullName evidence="3">Tetratricopeptide repeat protein</fullName>
    </recommendedName>
</protein>
<dbReference type="AlphaFoldDB" id="A0A8S1RS94"/>
<gene>
    <name evidence="1" type="ORF">PSON_ATCC_30995.1.T2470014</name>
</gene>
<sequence>MIVYLRIIKLKLKKSIVQQTQNSRKGNQNYQQYNILIINPNNSGVISKRVNVLRKGFVDEAILCFEESINENNSRKAVTQSLLEITKIKIDQKAFYSAFYPIQREDYLKLYKSSIRYLNKFTEGVMFSMKRDYKEAIITFTELINTQQLEELNKYFIIEHVVPNNIYKIGFMCIKEYKKALQDLIHCQDQYQLDPASILLRPQDPQLSLQAGNLLFFYGDYKNAILSYSELYNIQNNIELESKVLHYLKKT</sequence>
<dbReference type="EMBL" id="CAJJDN010000247">
    <property type="protein sequence ID" value="CAD8129855.1"/>
    <property type="molecule type" value="Genomic_DNA"/>
</dbReference>
<keyword evidence="2" id="KW-1185">Reference proteome</keyword>
<comment type="caution">
    <text evidence="1">The sequence shown here is derived from an EMBL/GenBank/DDBJ whole genome shotgun (WGS) entry which is preliminary data.</text>
</comment>
<evidence type="ECO:0008006" key="3">
    <source>
        <dbReference type="Google" id="ProtNLM"/>
    </source>
</evidence>
<reference evidence="1" key="1">
    <citation type="submission" date="2021-01" db="EMBL/GenBank/DDBJ databases">
        <authorList>
            <consortium name="Genoscope - CEA"/>
            <person name="William W."/>
        </authorList>
    </citation>
    <scope>NUCLEOTIDE SEQUENCE</scope>
</reference>
<organism evidence="1 2">
    <name type="scientific">Paramecium sonneborni</name>
    <dbReference type="NCBI Taxonomy" id="65129"/>
    <lineage>
        <taxon>Eukaryota</taxon>
        <taxon>Sar</taxon>
        <taxon>Alveolata</taxon>
        <taxon>Ciliophora</taxon>
        <taxon>Intramacronucleata</taxon>
        <taxon>Oligohymenophorea</taxon>
        <taxon>Peniculida</taxon>
        <taxon>Parameciidae</taxon>
        <taxon>Paramecium</taxon>
    </lineage>
</organism>
<proteinExistence type="predicted"/>
<evidence type="ECO:0000313" key="2">
    <source>
        <dbReference type="Proteomes" id="UP000692954"/>
    </source>
</evidence>
<accession>A0A8S1RS94</accession>
<evidence type="ECO:0000313" key="1">
    <source>
        <dbReference type="EMBL" id="CAD8129855.1"/>
    </source>
</evidence>